<dbReference type="AlphaFoldDB" id="A0A291E6M6"/>
<name>A0A291E6M6_9ENTR</name>
<proteinExistence type="predicted"/>
<gene>
    <name evidence="1" type="ORF">CO704_25215</name>
</gene>
<reference evidence="1 2" key="1">
    <citation type="submission" date="2017-09" db="EMBL/GenBank/DDBJ databases">
        <title>FDA dAtabase for Regulatory Grade micrObial Sequences (FDA-ARGOS): Supporting development and validation of Infectious Disease Dx tests.</title>
        <authorList>
            <person name="Minogue T."/>
            <person name="Wolcott M."/>
            <person name="Wasieloski L."/>
            <person name="Aguilar W."/>
            <person name="Moore D."/>
            <person name="Tallon L."/>
            <person name="Sadzewicz L."/>
            <person name="Ott S."/>
            <person name="Zhao X."/>
            <person name="Nagaraj S."/>
            <person name="Vavikolanu K."/>
            <person name="Aluvathingal J."/>
            <person name="Nadendla S."/>
            <person name="Sichtig H."/>
        </authorList>
    </citation>
    <scope>NUCLEOTIDE SEQUENCE [LARGE SCALE GENOMIC DNA]</scope>
    <source>
        <strain evidence="1 2">FDAARGOS_392</strain>
        <plasmid evidence="2">Plasmid unnamed</plasmid>
    </source>
</reference>
<evidence type="ECO:0000313" key="2">
    <source>
        <dbReference type="Proteomes" id="UP000217979"/>
    </source>
</evidence>
<accession>A0A291E6M6</accession>
<dbReference type="Proteomes" id="UP000217979">
    <property type="component" value="Plasmid unnamed"/>
</dbReference>
<sequence length="205" mass="23772">MPPLKIDSADFSKNLGMYSRNSEHTEQFLASGIEDYHIDGYVPPANYSLVKSLFEDQYRIVTTDEGKPYTAYAVKLVHHREITYPHSAVTQVMVWRTPSSRHYSAIQGFAKLFFRHLLDITNIVVSDSEQTGDGQRFWLDMLDWAYNSGYSLYVADGTEGEDWPKFPITSLDELENRWLEYAWGYDRDVHPHRRLIISKKPLEAA</sequence>
<geneLocation type="plasmid" evidence="1">
    <name>unnamed</name>
</geneLocation>
<protein>
    <recommendedName>
        <fullName evidence="3">Phage protein</fullName>
    </recommendedName>
</protein>
<evidence type="ECO:0000313" key="1">
    <source>
        <dbReference type="EMBL" id="ATF95538.1"/>
    </source>
</evidence>
<keyword evidence="1" id="KW-0614">Plasmid</keyword>
<organism evidence="1 2">
    <name type="scientific">Cedecea neteri</name>
    <dbReference type="NCBI Taxonomy" id="158822"/>
    <lineage>
        <taxon>Bacteria</taxon>
        <taxon>Pseudomonadati</taxon>
        <taxon>Pseudomonadota</taxon>
        <taxon>Gammaproteobacteria</taxon>
        <taxon>Enterobacterales</taxon>
        <taxon>Enterobacteriaceae</taxon>
        <taxon>Cedecea</taxon>
    </lineage>
</organism>
<dbReference type="EMBL" id="CP023526">
    <property type="protein sequence ID" value="ATF95538.1"/>
    <property type="molecule type" value="Genomic_DNA"/>
</dbReference>
<evidence type="ECO:0008006" key="3">
    <source>
        <dbReference type="Google" id="ProtNLM"/>
    </source>
</evidence>